<evidence type="ECO:0000313" key="2">
    <source>
        <dbReference type="Proteomes" id="UP001597460"/>
    </source>
</evidence>
<dbReference type="InterPro" id="IPR018550">
    <property type="entry name" value="Lipid-A_deacylase-rel"/>
</dbReference>
<keyword evidence="2" id="KW-1185">Reference proteome</keyword>
<dbReference type="GO" id="GO:0016787">
    <property type="term" value="F:hydrolase activity"/>
    <property type="evidence" value="ECO:0007669"/>
    <property type="project" value="UniProtKB-KW"/>
</dbReference>
<name>A0ABW5JLK0_9BACT</name>
<dbReference type="EMBL" id="JBHULI010000024">
    <property type="protein sequence ID" value="MFD2532333.1"/>
    <property type="molecule type" value="Genomic_DNA"/>
</dbReference>
<evidence type="ECO:0000313" key="1">
    <source>
        <dbReference type="EMBL" id="MFD2532333.1"/>
    </source>
</evidence>
<accession>A0ABW5JLK0</accession>
<dbReference type="Gene3D" id="2.40.160.20">
    <property type="match status" value="1"/>
</dbReference>
<organism evidence="1 2">
    <name type="scientific">Gracilimonas halophila</name>
    <dbReference type="NCBI Taxonomy" id="1834464"/>
    <lineage>
        <taxon>Bacteria</taxon>
        <taxon>Pseudomonadati</taxon>
        <taxon>Balneolota</taxon>
        <taxon>Balneolia</taxon>
        <taxon>Balneolales</taxon>
        <taxon>Balneolaceae</taxon>
        <taxon>Gracilimonas</taxon>
    </lineage>
</organism>
<proteinExistence type="predicted"/>
<dbReference type="Proteomes" id="UP001597460">
    <property type="component" value="Unassembled WGS sequence"/>
</dbReference>
<protein>
    <submittedName>
        <fullName evidence="1">Acyloxyacyl hydrolase</fullName>
    </submittedName>
</protein>
<dbReference type="Pfam" id="PF09411">
    <property type="entry name" value="PagL"/>
    <property type="match status" value="1"/>
</dbReference>
<keyword evidence="1" id="KW-0378">Hydrolase</keyword>
<reference evidence="2" key="1">
    <citation type="journal article" date="2019" name="Int. J. Syst. Evol. Microbiol.">
        <title>The Global Catalogue of Microorganisms (GCM) 10K type strain sequencing project: providing services to taxonomists for standard genome sequencing and annotation.</title>
        <authorList>
            <consortium name="The Broad Institute Genomics Platform"/>
            <consortium name="The Broad Institute Genome Sequencing Center for Infectious Disease"/>
            <person name="Wu L."/>
            <person name="Ma J."/>
        </authorList>
    </citation>
    <scope>NUCLEOTIDE SEQUENCE [LARGE SCALE GENOMIC DNA]</scope>
    <source>
        <strain evidence="2">KCTC 52042</strain>
    </source>
</reference>
<dbReference type="RefSeq" id="WP_390300687.1">
    <property type="nucleotide sequence ID" value="NZ_JBHULI010000024.1"/>
</dbReference>
<sequence length="156" mass="17976">MRFLGKTEKSQTQIFALGFQKVIKTYSPTKRLWYTADIIPYIQFDYPKRDENNRRVSRSGFGFSPVGFSLTHSISNWFGPYFQTSGGIIYMEDNFPTDQARSLNFTFDITIANSFKINHFAIIAIGYKFHHISNAQTGLENPGLDSNFLFLNFSIQ</sequence>
<comment type="caution">
    <text evidence="1">The sequence shown here is derived from an EMBL/GenBank/DDBJ whole genome shotgun (WGS) entry which is preliminary data.</text>
</comment>
<gene>
    <name evidence="1" type="ORF">ACFSVN_07745</name>
</gene>